<dbReference type="PANTHER" id="PTHR43046">
    <property type="entry name" value="GDP-MANNOSE MANNOSYL HYDROLASE"/>
    <property type="match status" value="1"/>
</dbReference>
<evidence type="ECO:0000256" key="1">
    <source>
        <dbReference type="ARBA" id="ARBA00001946"/>
    </source>
</evidence>
<organism evidence="4">
    <name type="scientific">Roseihalotalea indica</name>
    <dbReference type="NCBI Taxonomy" id="2867963"/>
    <lineage>
        <taxon>Bacteria</taxon>
        <taxon>Pseudomonadati</taxon>
        <taxon>Bacteroidota</taxon>
        <taxon>Cytophagia</taxon>
        <taxon>Cytophagales</taxon>
        <taxon>Catalimonadaceae</taxon>
        <taxon>Roseihalotalea</taxon>
    </lineage>
</organism>
<dbReference type="EMBL" id="CP120682">
    <property type="protein sequence ID" value="WKN37362.1"/>
    <property type="molecule type" value="Genomic_DNA"/>
</dbReference>
<dbReference type="SUPFAM" id="SSF55811">
    <property type="entry name" value="Nudix"/>
    <property type="match status" value="1"/>
</dbReference>
<dbReference type="GO" id="GO:0016787">
    <property type="term" value="F:hydrolase activity"/>
    <property type="evidence" value="ECO:0007669"/>
    <property type="project" value="UniProtKB-KW"/>
</dbReference>
<comment type="cofactor">
    <cofactor evidence="1">
        <name>Mg(2+)</name>
        <dbReference type="ChEBI" id="CHEBI:18420"/>
    </cofactor>
</comment>
<accession>A0AA49JIX6</accession>
<evidence type="ECO:0000259" key="3">
    <source>
        <dbReference type="PROSITE" id="PS51462"/>
    </source>
</evidence>
<protein>
    <submittedName>
        <fullName evidence="4">NUDIX domain-containing protein</fullName>
    </submittedName>
</protein>
<sequence length="139" mass="15821">MKSTDTPPSYIDKLAWIELQDEKILMTRSRGKDTFYIPGGKREPGESDAQALLREIREELSVELTSSSLALIGTFQAQAHGQPQGVEVKMQCYTATYHGSLQPAAEIDEMDWFSYADIERVGPVDKIIFRWLHNQQLLF</sequence>
<dbReference type="CDD" id="cd04690">
    <property type="entry name" value="NUDIX_Hydrolase"/>
    <property type="match status" value="1"/>
</dbReference>
<evidence type="ECO:0000256" key="2">
    <source>
        <dbReference type="ARBA" id="ARBA00022801"/>
    </source>
</evidence>
<dbReference type="PROSITE" id="PS51462">
    <property type="entry name" value="NUDIX"/>
    <property type="match status" value="1"/>
</dbReference>
<dbReference type="PANTHER" id="PTHR43046:SF2">
    <property type="entry name" value="8-OXO-DGTP DIPHOSPHATASE-RELATED"/>
    <property type="match status" value="1"/>
</dbReference>
<keyword evidence="2" id="KW-0378">Hydrolase</keyword>
<dbReference type="AlphaFoldDB" id="A0AA49JIX6"/>
<dbReference type="Gene3D" id="3.90.79.10">
    <property type="entry name" value="Nucleoside Triphosphate Pyrophosphohydrolase"/>
    <property type="match status" value="1"/>
</dbReference>
<name>A0AA49JIX6_9BACT</name>
<evidence type="ECO:0000313" key="4">
    <source>
        <dbReference type="EMBL" id="WKN37362.1"/>
    </source>
</evidence>
<gene>
    <name evidence="4" type="ORF">K4G66_01400</name>
</gene>
<dbReference type="Pfam" id="PF00293">
    <property type="entry name" value="NUDIX"/>
    <property type="match status" value="1"/>
</dbReference>
<proteinExistence type="predicted"/>
<dbReference type="InterPro" id="IPR015797">
    <property type="entry name" value="NUDIX_hydrolase-like_dom_sf"/>
</dbReference>
<dbReference type="InterPro" id="IPR000086">
    <property type="entry name" value="NUDIX_hydrolase_dom"/>
</dbReference>
<reference evidence="4" key="2">
    <citation type="journal article" date="2024" name="Antonie Van Leeuwenhoek">
        <title>Roseihalotalea indica gen. nov., sp. nov., a halophilic Bacteroidetes from mesopelagic Southwest Indian Ocean with higher carbohydrate metabolic potential.</title>
        <authorList>
            <person name="Chen B."/>
            <person name="Zhang M."/>
            <person name="Lin D."/>
            <person name="Ye J."/>
            <person name="Tang K."/>
        </authorList>
    </citation>
    <scope>NUCLEOTIDE SEQUENCE</scope>
    <source>
        <strain evidence="4">TK19036</strain>
    </source>
</reference>
<feature type="domain" description="Nudix hydrolase" evidence="3">
    <location>
        <begin position="8"/>
        <end position="139"/>
    </location>
</feature>
<reference evidence="4" key="1">
    <citation type="journal article" date="2023" name="Comput. Struct. Biotechnol. J.">
        <title>Discovery of a novel marine Bacteroidetes with a rich repertoire of carbohydrate-active enzymes.</title>
        <authorList>
            <person name="Chen B."/>
            <person name="Liu G."/>
            <person name="Chen Q."/>
            <person name="Wang H."/>
            <person name="Liu L."/>
            <person name="Tang K."/>
        </authorList>
    </citation>
    <scope>NUCLEOTIDE SEQUENCE</scope>
    <source>
        <strain evidence="4">TK19036</strain>
    </source>
</reference>